<name>K9VXC4_9CYAN</name>
<protein>
    <submittedName>
        <fullName evidence="1">Uncharacterized protein</fullName>
    </submittedName>
</protein>
<organism evidence="1 2">
    <name type="scientific">Crinalium epipsammum PCC 9333</name>
    <dbReference type="NCBI Taxonomy" id="1173022"/>
    <lineage>
        <taxon>Bacteria</taxon>
        <taxon>Bacillati</taxon>
        <taxon>Cyanobacteriota</taxon>
        <taxon>Cyanophyceae</taxon>
        <taxon>Gomontiellales</taxon>
        <taxon>Gomontiellaceae</taxon>
        <taxon>Crinalium</taxon>
    </lineage>
</organism>
<proteinExistence type="predicted"/>
<dbReference type="OrthoDB" id="564985at2"/>
<evidence type="ECO:0000313" key="1">
    <source>
        <dbReference type="EMBL" id="AFZ11815.1"/>
    </source>
</evidence>
<dbReference type="KEGG" id="cep:Cri9333_0900"/>
<dbReference type="EMBL" id="CP003620">
    <property type="protein sequence ID" value="AFZ11815.1"/>
    <property type="molecule type" value="Genomic_DNA"/>
</dbReference>
<sequence length="317" mass="36173">MPDNNSPIDDAALIQKFAEGTNELLASQNFRVENMGGQLQLTTKKAEILALITLAAKKRSALLKQKTQYFEQINEILLENNFVNHGQAKQKDYIEYQQYQAPEGYQVFYTEAVALWKKWWPTKKHDNQLQLNILFYTKSQWYPIQNIAVQEAILEVKTLVGQINLNRFDKVVWANKLPEAQIVSENVENRASATLVENQIENSHQPELAQDGINLYKNQIEIQSIDLVTPSEKGSVVGVNPDYKPIAKHKTNPHSPDLLMSVKQKAVQSFDNYLEDLVKLANERITKAEERAIKAEHRAALLADVLHKMGIDLNKIQ</sequence>
<dbReference type="PATRIC" id="fig|1173022.3.peg.976"/>
<dbReference type="HOGENOM" id="CLU_876378_0_0_3"/>
<gene>
    <name evidence="1" type="ORF">Cri9333_0900</name>
</gene>
<dbReference type="eggNOG" id="COG3515">
    <property type="taxonomic scope" value="Bacteria"/>
</dbReference>
<dbReference type="Proteomes" id="UP000010472">
    <property type="component" value="Chromosome"/>
</dbReference>
<accession>K9VXC4</accession>
<keyword evidence="2" id="KW-1185">Reference proteome</keyword>
<evidence type="ECO:0000313" key="2">
    <source>
        <dbReference type="Proteomes" id="UP000010472"/>
    </source>
</evidence>
<dbReference type="AlphaFoldDB" id="K9VXC4"/>
<reference evidence="1 2" key="1">
    <citation type="submission" date="2012-06" db="EMBL/GenBank/DDBJ databases">
        <title>Finished chromosome of genome of Crinalium epipsammum PCC 9333.</title>
        <authorList>
            <consortium name="US DOE Joint Genome Institute"/>
            <person name="Gugger M."/>
            <person name="Coursin T."/>
            <person name="Rippka R."/>
            <person name="Tandeau De Marsac N."/>
            <person name="Huntemann M."/>
            <person name="Wei C.-L."/>
            <person name="Han J."/>
            <person name="Detter J.C."/>
            <person name="Han C."/>
            <person name="Tapia R."/>
            <person name="Davenport K."/>
            <person name="Daligault H."/>
            <person name="Erkkila T."/>
            <person name="Gu W."/>
            <person name="Munk A.C.C."/>
            <person name="Teshima H."/>
            <person name="Xu Y."/>
            <person name="Chain P."/>
            <person name="Chen A."/>
            <person name="Krypides N."/>
            <person name="Mavromatis K."/>
            <person name="Markowitz V."/>
            <person name="Szeto E."/>
            <person name="Ivanova N."/>
            <person name="Mikhailova N."/>
            <person name="Ovchinnikova G."/>
            <person name="Pagani I."/>
            <person name="Pati A."/>
            <person name="Goodwin L."/>
            <person name="Peters L."/>
            <person name="Pitluck S."/>
            <person name="Woyke T."/>
            <person name="Kerfeld C."/>
        </authorList>
    </citation>
    <scope>NUCLEOTIDE SEQUENCE [LARGE SCALE GENOMIC DNA]</scope>
    <source>
        <strain evidence="1 2">PCC 9333</strain>
    </source>
</reference>
<dbReference type="RefSeq" id="WP_015201937.1">
    <property type="nucleotide sequence ID" value="NC_019753.1"/>
</dbReference>